<dbReference type="SUPFAM" id="SSF52540">
    <property type="entry name" value="P-loop containing nucleoside triphosphate hydrolases"/>
    <property type="match status" value="1"/>
</dbReference>
<evidence type="ECO:0000313" key="8">
    <source>
        <dbReference type="Proteomes" id="UP001529510"/>
    </source>
</evidence>
<organism evidence="7 8">
    <name type="scientific">Cirrhinus mrigala</name>
    <name type="common">Mrigala</name>
    <dbReference type="NCBI Taxonomy" id="683832"/>
    <lineage>
        <taxon>Eukaryota</taxon>
        <taxon>Metazoa</taxon>
        <taxon>Chordata</taxon>
        <taxon>Craniata</taxon>
        <taxon>Vertebrata</taxon>
        <taxon>Euteleostomi</taxon>
        <taxon>Actinopterygii</taxon>
        <taxon>Neopterygii</taxon>
        <taxon>Teleostei</taxon>
        <taxon>Ostariophysi</taxon>
        <taxon>Cypriniformes</taxon>
        <taxon>Cyprinidae</taxon>
        <taxon>Labeoninae</taxon>
        <taxon>Labeonini</taxon>
        <taxon>Cirrhinus</taxon>
    </lineage>
</organism>
<name>A0ABD0MCR4_CIRMR</name>
<dbReference type="InterPro" id="IPR027417">
    <property type="entry name" value="P-loop_NTPase"/>
</dbReference>
<proteinExistence type="inferred from homology"/>
<evidence type="ECO:0000259" key="6">
    <source>
        <dbReference type="PROSITE" id="PS51720"/>
    </source>
</evidence>
<gene>
    <name evidence="7" type="ORF">M9458_058162</name>
</gene>
<dbReference type="EMBL" id="JAMKFB020000915">
    <property type="protein sequence ID" value="KAL0146531.1"/>
    <property type="molecule type" value="Genomic_DNA"/>
</dbReference>
<comment type="similarity">
    <text evidence="1">Belongs to the TRAFAC class TrmE-Era-EngA-EngB-Septin-like GTPase superfamily. AIG1/Toc34/Toc159-like paraseptin GTPase family. IAN subfamily.</text>
</comment>
<evidence type="ECO:0000256" key="5">
    <source>
        <dbReference type="SAM" id="Phobius"/>
    </source>
</evidence>
<evidence type="ECO:0000256" key="3">
    <source>
        <dbReference type="ARBA" id="ARBA00023134"/>
    </source>
</evidence>
<feature type="domain" description="AIG1-type G" evidence="6">
    <location>
        <begin position="1"/>
        <end position="133"/>
    </location>
</feature>
<evidence type="ECO:0000256" key="2">
    <source>
        <dbReference type="ARBA" id="ARBA00022741"/>
    </source>
</evidence>
<keyword evidence="3" id="KW-0342">GTP-binding</keyword>
<dbReference type="GO" id="GO:0005525">
    <property type="term" value="F:GTP binding"/>
    <property type="evidence" value="ECO:0007669"/>
    <property type="project" value="UniProtKB-KW"/>
</dbReference>
<reference evidence="7 8" key="1">
    <citation type="submission" date="2024-05" db="EMBL/GenBank/DDBJ databases">
        <title>Genome sequencing and assembly of Indian major carp, Cirrhinus mrigala (Hamilton, 1822).</title>
        <authorList>
            <person name="Mohindra V."/>
            <person name="Chowdhury L.M."/>
            <person name="Lal K."/>
            <person name="Jena J.K."/>
        </authorList>
    </citation>
    <scope>NUCLEOTIDE SEQUENCE [LARGE SCALE GENOMIC DNA]</scope>
    <source>
        <strain evidence="7">CM1030</strain>
        <tissue evidence="7">Blood</tissue>
    </source>
</reference>
<dbReference type="InterPro" id="IPR045058">
    <property type="entry name" value="GIMA/IAN/Toc"/>
</dbReference>
<dbReference type="Gene3D" id="3.40.50.300">
    <property type="entry name" value="P-loop containing nucleotide triphosphate hydrolases"/>
    <property type="match status" value="1"/>
</dbReference>
<dbReference type="PROSITE" id="PS51720">
    <property type="entry name" value="G_AIG1"/>
    <property type="match status" value="1"/>
</dbReference>
<keyword evidence="5" id="KW-1133">Transmembrane helix</keyword>
<keyword evidence="2" id="KW-0547">Nucleotide-binding</keyword>
<keyword evidence="5" id="KW-0812">Transmembrane</keyword>
<accession>A0ABD0MCR4</accession>
<dbReference type="Pfam" id="PF04548">
    <property type="entry name" value="AIG1"/>
    <property type="match status" value="1"/>
</dbReference>
<sequence>MTKEDVKAEIEKSLRMSAPGPHVLLMVIKLGRFTKEEKSTVKWIQENFGEDAKKFTMVLFTGVDKLGKTIEEFLQENPQMKELLDECETEYQAFSNVEKNNQTQVTELLEKIKTIVKKNEGQYYTEEMYQETQRKITEEEEEEEKKKRQETVSQNSQEIEDNKQPTLATYSGREDISIMTILGGGVGLAIGLIMSYCVYSYGRQRQ</sequence>
<dbReference type="Proteomes" id="UP001529510">
    <property type="component" value="Unassembled WGS sequence"/>
</dbReference>
<keyword evidence="5" id="KW-0472">Membrane</keyword>
<comment type="caution">
    <text evidence="7">The sequence shown here is derived from an EMBL/GenBank/DDBJ whole genome shotgun (WGS) entry which is preliminary data.</text>
</comment>
<protein>
    <recommendedName>
        <fullName evidence="6">AIG1-type G domain-containing protein</fullName>
    </recommendedName>
</protein>
<evidence type="ECO:0000256" key="4">
    <source>
        <dbReference type="SAM" id="MobiDB-lite"/>
    </source>
</evidence>
<feature type="transmembrane region" description="Helical" evidence="5">
    <location>
        <begin position="176"/>
        <end position="199"/>
    </location>
</feature>
<feature type="region of interest" description="Disordered" evidence="4">
    <location>
        <begin position="134"/>
        <end position="168"/>
    </location>
</feature>
<dbReference type="PANTHER" id="PTHR10903">
    <property type="entry name" value="GTPASE, IMAP FAMILY MEMBER-RELATED"/>
    <property type="match status" value="1"/>
</dbReference>
<dbReference type="AlphaFoldDB" id="A0ABD0MCR4"/>
<dbReference type="InterPro" id="IPR006703">
    <property type="entry name" value="G_AIG1"/>
</dbReference>
<dbReference type="PANTHER" id="PTHR10903:SF188">
    <property type="entry name" value="GTPASE IMAP FAMILY MEMBER 2-LIKE-RELATED"/>
    <property type="match status" value="1"/>
</dbReference>
<keyword evidence="8" id="KW-1185">Reference proteome</keyword>
<evidence type="ECO:0000313" key="7">
    <source>
        <dbReference type="EMBL" id="KAL0146531.1"/>
    </source>
</evidence>
<evidence type="ECO:0000256" key="1">
    <source>
        <dbReference type="ARBA" id="ARBA00008535"/>
    </source>
</evidence>